<organism evidence="1 2">
    <name type="scientific">Xylaria bambusicola</name>
    <dbReference type="NCBI Taxonomy" id="326684"/>
    <lineage>
        <taxon>Eukaryota</taxon>
        <taxon>Fungi</taxon>
        <taxon>Dikarya</taxon>
        <taxon>Ascomycota</taxon>
        <taxon>Pezizomycotina</taxon>
        <taxon>Sordariomycetes</taxon>
        <taxon>Xylariomycetidae</taxon>
        <taxon>Xylariales</taxon>
        <taxon>Xylariaceae</taxon>
        <taxon>Xylaria</taxon>
    </lineage>
</organism>
<dbReference type="AlphaFoldDB" id="A0AAN7UVH2"/>
<dbReference type="Proteomes" id="UP001305414">
    <property type="component" value="Unassembled WGS sequence"/>
</dbReference>
<protein>
    <submittedName>
        <fullName evidence="1">Uncharacterized protein</fullName>
    </submittedName>
</protein>
<comment type="caution">
    <text evidence="1">The sequence shown here is derived from an EMBL/GenBank/DDBJ whole genome shotgun (WGS) entry which is preliminary data.</text>
</comment>
<name>A0AAN7UVH2_9PEZI</name>
<reference evidence="1 2" key="1">
    <citation type="submission" date="2023-10" db="EMBL/GenBank/DDBJ databases">
        <title>Draft genome sequence of Xylaria bambusicola isolate GMP-LS, the root and basal stem rot pathogen of sugarcane in Indonesia.</title>
        <authorList>
            <person name="Selvaraj P."/>
            <person name="Muralishankar V."/>
            <person name="Muruganantham S."/>
            <person name="Sp S."/>
            <person name="Haryani S."/>
            <person name="Lau K.J.X."/>
            <person name="Naqvi N.I."/>
        </authorList>
    </citation>
    <scope>NUCLEOTIDE SEQUENCE [LARGE SCALE GENOMIC DNA]</scope>
    <source>
        <strain evidence="1">GMP-LS</strain>
    </source>
</reference>
<evidence type="ECO:0000313" key="1">
    <source>
        <dbReference type="EMBL" id="KAK5632816.1"/>
    </source>
</evidence>
<dbReference type="EMBL" id="JAWHQM010000027">
    <property type="protein sequence ID" value="KAK5632816.1"/>
    <property type="molecule type" value="Genomic_DNA"/>
</dbReference>
<evidence type="ECO:0000313" key="2">
    <source>
        <dbReference type="Proteomes" id="UP001305414"/>
    </source>
</evidence>
<accession>A0AAN7UVH2</accession>
<sequence length="80" mass="9205">MEREREMEKLTHIRILLTCLFKKLDFLLILSAENSRLAPLVHRQRVKVSLVIVPMAEDDVGAVLDLGRDVFEVVVCLSSW</sequence>
<keyword evidence="2" id="KW-1185">Reference proteome</keyword>
<proteinExistence type="predicted"/>
<gene>
    <name evidence="1" type="ORF">RRF57_008529</name>
</gene>